<protein>
    <submittedName>
        <fullName evidence="1">GTPase activating protein (GAP)</fullName>
    </submittedName>
</protein>
<gene>
    <name evidence="1" type="primary">GYP2</name>
    <name evidence="1" type="ORF">IWW38_000128</name>
</gene>
<dbReference type="EMBL" id="JANBVB010000001">
    <property type="protein sequence ID" value="KAJ2901163.1"/>
    <property type="molecule type" value="Genomic_DNA"/>
</dbReference>
<evidence type="ECO:0000313" key="1">
    <source>
        <dbReference type="EMBL" id="KAJ2901163.1"/>
    </source>
</evidence>
<sequence length="1386" mass="154050">MFVLPAPAEPSAFWSDVKHTENFVLQQSVSAGGAFLRNVLATIQNVLETKPPPFRIVYRHISAGDTFILLGAGETREEIEADWKWLYENIMPVVCDLDDPGERASFVVTKIRFLATAEGGQDVSSDRKMRAAATTFRQTFDVGRSENLVTYYSCALQRNFMLHQGWLYLSEHYFCFYSYMFGSEKKVIFELRDIKDLAKAKSMGGVRDDAIEVVTKDGSRYAFSNLFHRDETFDMLSQLTANTMKRVLLNSEYASTQHQPAQGSHKRNPSAASSVLSPTTVSAPVAQRSGSLAEQISRQRRNEEFQGEFGLPGSETLLSVIDLASMSIPGSLSVYSGKLYLSTSFVCYMSRDFRGCRIILPLAAVRRIERMSSTDSHHAPCYELAITVWHQMDVAFKVPLDSTECNRWCDALRGQLKIMVEEQRVAKASQTALSRYTLRAFCRTCASESMLAGEEEESGNSVDCLGKTFGFPGDARLQKEKPKRRYWLNYMRDYGRNLTIIRRAEFDRLVRVGLPNCLRGEVWELSSGAMYLRFQNRGVYEKHVNDYLDSPGPYADEIEKDLNRSLPEYAGYQSPEGIDALRRVLNAYSLRDSELGYCQAMNIVASTMLIFMTEEQVFWTLTVMCDRMVPGYYSPSMYGASLDQSIFQSLVEDTMPVLATSFKKRDIQLSIACLPWFLTLFVNSMPLVYALRVLDCFFLEGPKILFRIGLAILKINGGALLDATDDGVFLHVLKEYYATLGAPAYPDAKNTRARQVTKFHELLYVAYSDFPAITHVRIEELRRSHQLRIVHSVEEFSKRTFLRNVIDSGGFTKEQLSLLYDRYYSVLFYAGILGSPAGGAPPSRKKEGEASAAKIALDVYAFARFMYEISSWMRVQIKEARERTQNHRNVSLADTRRSNKSPASSATAGLAGGRDGAKAKGDDVARETTASLENPGWFITSLFRYASCIVPPVSRLHAFDASESDISAPREANSTSSTDSPGGVTDDTTASSKPVDEPVGPSDNDSMAVESLRVSFQQCVIALGRIVNTDMLTRMDVFFDMYAMTTAGAITRKEMFQLSEAILYIGHGEDIETTGRRHERPDKDITNEERLLRSVSEFLRRAVAYGEKEKEKENAQQQGSGVSSDFMLPRNMFRVVVLEDEMLEQFFSQMVPASFRFTDGVELSNPLRAISTHLPLSSPPPVSSPTSPRFADGSASARILAGGRLVAEEMSARVAQTIALGSQFVDQRVLAPIVRGAALSETSLAASDGLAKETVLSNSEPQLLGLATSFSDQMADDMARMSLGGNDHDDDGPPLQQRNDVPGGGGAVPSDDGLWVNAPQDPYENLLDEVDQLLGEIKDDDESAASAAVASSAGDFAANRKAKLDLHMDDDLDEDIDDDLARLLKD</sequence>
<accession>A0ACC1MAW4</accession>
<evidence type="ECO:0000313" key="2">
    <source>
        <dbReference type="Proteomes" id="UP001139981"/>
    </source>
</evidence>
<name>A0ACC1MAW4_9FUNG</name>
<comment type="caution">
    <text evidence="1">The sequence shown here is derived from an EMBL/GenBank/DDBJ whole genome shotgun (WGS) entry which is preliminary data.</text>
</comment>
<proteinExistence type="predicted"/>
<organism evidence="1 2">
    <name type="scientific">Coemansia aciculifera</name>
    <dbReference type="NCBI Taxonomy" id="417176"/>
    <lineage>
        <taxon>Eukaryota</taxon>
        <taxon>Fungi</taxon>
        <taxon>Fungi incertae sedis</taxon>
        <taxon>Zoopagomycota</taxon>
        <taxon>Kickxellomycotina</taxon>
        <taxon>Kickxellomycetes</taxon>
        <taxon>Kickxellales</taxon>
        <taxon>Kickxellaceae</taxon>
        <taxon>Coemansia</taxon>
    </lineage>
</organism>
<dbReference type="Proteomes" id="UP001139981">
    <property type="component" value="Unassembled WGS sequence"/>
</dbReference>
<keyword evidence="2" id="KW-1185">Reference proteome</keyword>
<reference evidence="1" key="1">
    <citation type="submission" date="2022-07" db="EMBL/GenBank/DDBJ databases">
        <title>Phylogenomic reconstructions and comparative analyses of Kickxellomycotina fungi.</title>
        <authorList>
            <person name="Reynolds N.K."/>
            <person name="Stajich J.E."/>
            <person name="Barry K."/>
            <person name="Grigoriev I.V."/>
            <person name="Crous P."/>
            <person name="Smith M.E."/>
        </authorList>
    </citation>
    <scope>NUCLEOTIDE SEQUENCE</scope>
    <source>
        <strain evidence="1">CBS 190363</strain>
    </source>
</reference>